<gene>
    <name evidence="2" type="ORF">AVEN_224743_1</name>
</gene>
<accession>A0A4Y2HX53</accession>
<proteinExistence type="predicted"/>
<protein>
    <submittedName>
        <fullName evidence="2">Uncharacterized protein</fullName>
    </submittedName>
</protein>
<dbReference type="Proteomes" id="UP000499080">
    <property type="component" value="Unassembled WGS sequence"/>
</dbReference>
<name>A0A4Y2HX53_ARAVE</name>
<feature type="compositionally biased region" description="Basic residues" evidence="1">
    <location>
        <begin position="116"/>
        <end position="126"/>
    </location>
</feature>
<keyword evidence="3" id="KW-1185">Reference proteome</keyword>
<comment type="caution">
    <text evidence="2">The sequence shown here is derived from an EMBL/GenBank/DDBJ whole genome shotgun (WGS) entry which is preliminary data.</text>
</comment>
<evidence type="ECO:0000313" key="2">
    <source>
        <dbReference type="EMBL" id="GBM69822.1"/>
    </source>
</evidence>
<organism evidence="2 3">
    <name type="scientific">Araneus ventricosus</name>
    <name type="common">Orbweaver spider</name>
    <name type="synonym">Epeira ventricosa</name>
    <dbReference type="NCBI Taxonomy" id="182803"/>
    <lineage>
        <taxon>Eukaryota</taxon>
        <taxon>Metazoa</taxon>
        <taxon>Ecdysozoa</taxon>
        <taxon>Arthropoda</taxon>
        <taxon>Chelicerata</taxon>
        <taxon>Arachnida</taxon>
        <taxon>Araneae</taxon>
        <taxon>Araneomorphae</taxon>
        <taxon>Entelegynae</taxon>
        <taxon>Araneoidea</taxon>
        <taxon>Araneidae</taxon>
        <taxon>Araneus</taxon>
    </lineage>
</organism>
<evidence type="ECO:0000256" key="1">
    <source>
        <dbReference type="SAM" id="MobiDB-lite"/>
    </source>
</evidence>
<dbReference type="AlphaFoldDB" id="A0A4Y2HX53"/>
<dbReference type="EMBL" id="BGPR01002215">
    <property type="protein sequence ID" value="GBM69822.1"/>
    <property type="molecule type" value="Genomic_DNA"/>
</dbReference>
<feature type="region of interest" description="Disordered" evidence="1">
    <location>
        <begin position="104"/>
        <end position="126"/>
    </location>
</feature>
<sequence>MDKLGLTSSEVNCAFPSENPSAGSLSVCPLVCIREHDSSQTPERVASPKLSRILISLKLSYSLSVPRTLARIRISNLLYSQKATSFFRTRENNKTNVNKIIRAGSEFAKSGEKEPKGKKKAPRRSR</sequence>
<evidence type="ECO:0000313" key="3">
    <source>
        <dbReference type="Proteomes" id="UP000499080"/>
    </source>
</evidence>
<reference evidence="2 3" key="1">
    <citation type="journal article" date="2019" name="Sci. Rep.">
        <title>Orb-weaving spider Araneus ventricosus genome elucidates the spidroin gene catalogue.</title>
        <authorList>
            <person name="Kono N."/>
            <person name="Nakamura H."/>
            <person name="Ohtoshi R."/>
            <person name="Moran D.A.P."/>
            <person name="Shinohara A."/>
            <person name="Yoshida Y."/>
            <person name="Fujiwara M."/>
            <person name="Mori M."/>
            <person name="Tomita M."/>
            <person name="Arakawa K."/>
        </authorList>
    </citation>
    <scope>NUCLEOTIDE SEQUENCE [LARGE SCALE GENOMIC DNA]</scope>
</reference>